<dbReference type="AlphaFoldDB" id="A0A1H8SKV9"/>
<dbReference type="EMBL" id="FOEF01000002">
    <property type="protein sequence ID" value="SEO78833.1"/>
    <property type="molecule type" value="Genomic_DNA"/>
</dbReference>
<dbReference type="GO" id="GO:0009231">
    <property type="term" value="P:riboflavin biosynthetic process"/>
    <property type="evidence" value="ECO:0007669"/>
    <property type="project" value="InterPro"/>
</dbReference>
<feature type="domain" description="Bacterial bifunctional deaminase-reductase C-terminal" evidence="1">
    <location>
        <begin position="8"/>
        <end position="166"/>
    </location>
</feature>
<dbReference type="STRING" id="394193.SAMN04489732_102155"/>
<gene>
    <name evidence="2" type="ORF">SAMN04489732_102155</name>
</gene>
<dbReference type="Pfam" id="PF01872">
    <property type="entry name" value="RibD_C"/>
    <property type="match status" value="1"/>
</dbReference>
<evidence type="ECO:0000259" key="1">
    <source>
        <dbReference type="Pfam" id="PF01872"/>
    </source>
</evidence>
<dbReference type="OrthoDB" id="2313602at2"/>
<dbReference type="InterPro" id="IPR024072">
    <property type="entry name" value="DHFR-like_dom_sf"/>
</dbReference>
<accession>A0A1H8SKV9</accession>
<name>A0A1H8SKV9_9PSEU</name>
<dbReference type="Proteomes" id="UP000198582">
    <property type="component" value="Unassembled WGS sequence"/>
</dbReference>
<dbReference type="GO" id="GO:0008703">
    <property type="term" value="F:5-amino-6-(5-phosphoribosylamino)uracil reductase activity"/>
    <property type="evidence" value="ECO:0007669"/>
    <property type="project" value="InterPro"/>
</dbReference>
<proteinExistence type="predicted"/>
<protein>
    <submittedName>
        <fullName evidence="2">Dihydrofolate reductase</fullName>
    </submittedName>
</protein>
<keyword evidence="3" id="KW-1185">Reference proteome</keyword>
<reference evidence="2 3" key="1">
    <citation type="submission" date="2016-10" db="EMBL/GenBank/DDBJ databases">
        <authorList>
            <person name="de Groot N.N."/>
        </authorList>
    </citation>
    <scope>NUCLEOTIDE SEQUENCE [LARGE SCALE GENOMIC DNA]</scope>
    <source>
        <strain evidence="2 3">DSM 44993</strain>
    </source>
</reference>
<organism evidence="2 3">
    <name type="scientific">Amycolatopsis saalfeldensis</name>
    <dbReference type="NCBI Taxonomy" id="394193"/>
    <lineage>
        <taxon>Bacteria</taxon>
        <taxon>Bacillati</taxon>
        <taxon>Actinomycetota</taxon>
        <taxon>Actinomycetes</taxon>
        <taxon>Pseudonocardiales</taxon>
        <taxon>Pseudonocardiaceae</taxon>
        <taxon>Amycolatopsis</taxon>
    </lineage>
</organism>
<dbReference type="SUPFAM" id="SSF53597">
    <property type="entry name" value="Dihydrofolate reductase-like"/>
    <property type="match status" value="1"/>
</dbReference>
<evidence type="ECO:0000313" key="3">
    <source>
        <dbReference type="Proteomes" id="UP000198582"/>
    </source>
</evidence>
<dbReference type="RefSeq" id="WP_091613333.1">
    <property type="nucleotide sequence ID" value="NZ_FOEF01000002.1"/>
</dbReference>
<dbReference type="Gene3D" id="3.40.430.10">
    <property type="entry name" value="Dihydrofolate Reductase, subunit A"/>
    <property type="match status" value="1"/>
</dbReference>
<evidence type="ECO:0000313" key="2">
    <source>
        <dbReference type="EMBL" id="SEO78833.1"/>
    </source>
</evidence>
<sequence>MGSTAEGKVRWHLMMSLDGFAAGPGHSLDWAAGTTVRPGCHEEAIGSLGAVLGGRRGYDAIAARHPGQAGRQPYGGAWSGPVFVLTHHPEDAIPDPGITFLDCDVAEAVAIGLAAAAGKDLEIHSQDIARQCVERGLIDEFHVHLAPVMLGSGVRLFDAPGIDPVRWARIHDGDPARAVELRYRPA</sequence>
<dbReference type="InterPro" id="IPR002734">
    <property type="entry name" value="RibDG_C"/>
</dbReference>